<dbReference type="GO" id="GO:0015627">
    <property type="term" value="C:type II protein secretion system complex"/>
    <property type="evidence" value="ECO:0007669"/>
    <property type="project" value="InterPro"/>
</dbReference>
<protein>
    <recommendedName>
        <fullName evidence="2">Type II secretion system protein H</fullName>
    </recommendedName>
    <alternativeName>
        <fullName evidence="10">General secretion pathway protein H</fullName>
    </alternativeName>
</protein>
<comment type="subcellular location">
    <subcellularLocation>
        <location evidence="1">Cell inner membrane</location>
        <topology evidence="1">Single-pass membrane protein</topology>
    </subcellularLocation>
</comment>
<dbReference type="NCBIfam" id="TIGR02532">
    <property type="entry name" value="IV_pilin_GFxxxE"/>
    <property type="match status" value="1"/>
</dbReference>
<dbReference type="AlphaFoldDB" id="A0A3D9DVX5"/>
<evidence type="ECO:0000256" key="9">
    <source>
        <dbReference type="ARBA" id="ARBA00025772"/>
    </source>
</evidence>
<evidence type="ECO:0000256" key="3">
    <source>
        <dbReference type="ARBA" id="ARBA00022475"/>
    </source>
</evidence>
<dbReference type="Pfam" id="PF07963">
    <property type="entry name" value="N_methyl"/>
    <property type="match status" value="1"/>
</dbReference>
<evidence type="ECO:0000256" key="5">
    <source>
        <dbReference type="ARBA" id="ARBA00022519"/>
    </source>
</evidence>
<keyword evidence="4" id="KW-0488">Methylation</keyword>
<feature type="domain" description="General secretion pathway GspH" evidence="12">
    <location>
        <begin position="64"/>
        <end position="172"/>
    </location>
</feature>
<accession>A0A3D9DVX5</accession>
<dbReference type="Pfam" id="PF12019">
    <property type="entry name" value="GspH"/>
    <property type="match status" value="1"/>
</dbReference>
<evidence type="ECO:0000256" key="10">
    <source>
        <dbReference type="ARBA" id="ARBA00030775"/>
    </source>
</evidence>
<dbReference type="InterPro" id="IPR045584">
    <property type="entry name" value="Pilin-like"/>
</dbReference>
<dbReference type="GO" id="GO:0005886">
    <property type="term" value="C:plasma membrane"/>
    <property type="evidence" value="ECO:0007669"/>
    <property type="project" value="UniProtKB-SubCell"/>
</dbReference>
<gene>
    <name evidence="13" type="ORF">C8D72_1760</name>
</gene>
<feature type="transmembrane region" description="Helical" evidence="11">
    <location>
        <begin position="29"/>
        <end position="50"/>
    </location>
</feature>
<keyword evidence="5" id="KW-0997">Cell inner membrane</keyword>
<keyword evidence="14" id="KW-1185">Reference proteome</keyword>
<evidence type="ECO:0000256" key="7">
    <source>
        <dbReference type="ARBA" id="ARBA00022989"/>
    </source>
</evidence>
<evidence type="ECO:0000313" key="14">
    <source>
        <dbReference type="Proteomes" id="UP000256334"/>
    </source>
</evidence>
<organism evidence="13 14">
    <name type="scientific">Kushneria indalinina DSM 14324</name>
    <dbReference type="NCBI Taxonomy" id="1122140"/>
    <lineage>
        <taxon>Bacteria</taxon>
        <taxon>Pseudomonadati</taxon>
        <taxon>Pseudomonadota</taxon>
        <taxon>Gammaproteobacteria</taxon>
        <taxon>Oceanospirillales</taxon>
        <taxon>Halomonadaceae</taxon>
        <taxon>Kushneria</taxon>
    </lineage>
</organism>
<evidence type="ECO:0000256" key="8">
    <source>
        <dbReference type="ARBA" id="ARBA00023136"/>
    </source>
</evidence>
<proteinExistence type="inferred from homology"/>
<dbReference type="RefSeq" id="WP_170140550.1">
    <property type="nucleotide sequence ID" value="NZ_QRDJ01000007.1"/>
</dbReference>
<evidence type="ECO:0000259" key="12">
    <source>
        <dbReference type="Pfam" id="PF12019"/>
    </source>
</evidence>
<dbReference type="SUPFAM" id="SSF54523">
    <property type="entry name" value="Pili subunits"/>
    <property type="match status" value="1"/>
</dbReference>
<keyword evidence="7 11" id="KW-1133">Transmembrane helix</keyword>
<evidence type="ECO:0000256" key="4">
    <source>
        <dbReference type="ARBA" id="ARBA00022481"/>
    </source>
</evidence>
<evidence type="ECO:0000256" key="6">
    <source>
        <dbReference type="ARBA" id="ARBA00022692"/>
    </source>
</evidence>
<evidence type="ECO:0000256" key="2">
    <source>
        <dbReference type="ARBA" id="ARBA00021549"/>
    </source>
</evidence>
<name>A0A3D9DVX5_9GAMM</name>
<dbReference type="GO" id="GO:0015628">
    <property type="term" value="P:protein secretion by the type II secretion system"/>
    <property type="evidence" value="ECO:0007669"/>
    <property type="project" value="InterPro"/>
</dbReference>
<evidence type="ECO:0000313" key="13">
    <source>
        <dbReference type="EMBL" id="REC94930.1"/>
    </source>
</evidence>
<dbReference type="EMBL" id="QRDJ01000007">
    <property type="protein sequence ID" value="REC94930.1"/>
    <property type="molecule type" value="Genomic_DNA"/>
</dbReference>
<dbReference type="PROSITE" id="PS00409">
    <property type="entry name" value="PROKAR_NTER_METHYL"/>
    <property type="match status" value="1"/>
</dbReference>
<dbReference type="InterPro" id="IPR012902">
    <property type="entry name" value="N_methyl_site"/>
</dbReference>
<evidence type="ECO:0000256" key="1">
    <source>
        <dbReference type="ARBA" id="ARBA00004377"/>
    </source>
</evidence>
<comment type="caution">
    <text evidence="13">The sequence shown here is derived from an EMBL/GenBank/DDBJ whole genome shotgun (WGS) entry which is preliminary data.</text>
</comment>
<keyword evidence="3" id="KW-1003">Cell membrane</keyword>
<reference evidence="13 14" key="1">
    <citation type="submission" date="2018-07" db="EMBL/GenBank/DDBJ databases">
        <title>Genomic Encyclopedia of Type Strains, Phase IV (KMG-IV): sequencing the most valuable type-strain genomes for metagenomic binning, comparative biology and taxonomic classification.</title>
        <authorList>
            <person name="Goeker M."/>
        </authorList>
    </citation>
    <scope>NUCLEOTIDE SEQUENCE [LARGE SCALE GENOMIC DNA]</scope>
    <source>
        <strain evidence="13 14">DSM 14324</strain>
    </source>
</reference>
<keyword evidence="6 11" id="KW-0812">Transmembrane</keyword>
<keyword evidence="8 11" id="KW-0472">Membrane</keyword>
<evidence type="ECO:0000256" key="11">
    <source>
        <dbReference type="SAM" id="Phobius"/>
    </source>
</evidence>
<sequence>MAIRHSGSGFRRGATAHGVNVPRQQGFTLIEMLIALSVLAVFSMITIPAYQKMMARQVLDDLSNTLLTSLLYARNQASTHNLSVKVCPRGSDHACGQHWKEGWQIMMADGDKGVRIIDTSDIDAGLISEDYGSGNKSEAIMFNSMGYLSSSVSGFQLSHQGDVRYVCISMSGQASVRSHACGL</sequence>
<dbReference type="InterPro" id="IPR022346">
    <property type="entry name" value="T2SS_GspH"/>
</dbReference>
<comment type="similarity">
    <text evidence="9">Belongs to the GSP H family.</text>
</comment>
<dbReference type="Gene3D" id="3.55.40.10">
    <property type="entry name" value="minor pseudopilin epsh domain"/>
    <property type="match status" value="1"/>
</dbReference>
<dbReference type="Proteomes" id="UP000256334">
    <property type="component" value="Unassembled WGS sequence"/>
</dbReference>